<feature type="signal peptide" evidence="2">
    <location>
        <begin position="1"/>
        <end position="24"/>
    </location>
</feature>
<reference evidence="3 5" key="1">
    <citation type="submission" date="2018-12" db="EMBL/GenBank/DDBJ databases">
        <title>Whole genome sequence of a Pandoraea apista isolate from a patient with cystic fibrosis.</title>
        <authorList>
            <person name="Kenna D.T."/>
            <person name="Turton J.F."/>
        </authorList>
    </citation>
    <scope>NUCLEOTIDE SEQUENCE [LARGE SCALE GENOMIC DNA]</scope>
    <source>
        <strain evidence="3 5">Pa13324</strain>
    </source>
</reference>
<dbReference type="EMBL" id="CABPSX010000009">
    <property type="protein sequence ID" value="VVG73146.1"/>
    <property type="molecule type" value="Genomic_DNA"/>
</dbReference>
<dbReference type="Proteomes" id="UP000364291">
    <property type="component" value="Unassembled WGS sequence"/>
</dbReference>
<dbReference type="AlphaFoldDB" id="A0A5E5P8Z4"/>
<keyword evidence="1" id="KW-0812">Transmembrane</keyword>
<evidence type="ECO:0000256" key="2">
    <source>
        <dbReference type="SAM" id="SignalP"/>
    </source>
</evidence>
<dbReference type="Proteomes" id="UP000270216">
    <property type="component" value="Unassembled WGS sequence"/>
</dbReference>
<evidence type="ECO:0000256" key="1">
    <source>
        <dbReference type="SAM" id="Phobius"/>
    </source>
</evidence>
<dbReference type="RefSeq" id="WP_094068920.1">
    <property type="nucleotide sequence ID" value="NZ_CABPSX010000009.1"/>
</dbReference>
<evidence type="ECO:0000313" key="5">
    <source>
        <dbReference type="Proteomes" id="UP000270216"/>
    </source>
</evidence>
<feature type="transmembrane region" description="Helical" evidence="1">
    <location>
        <begin position="40"/>
        <end position="59"/>
    </location>
</feature>
<reference evidence="4 6" key="2">
    <citation type="submission" date="2019-08" db="EMBL/GenBank/DDBJ databases">
        <authorList>
            <person name="Peeters C."/>
        </authorList>
    </citation>
    <scope>NUCLEOTIDE SEQUENCE [LARGE SCALE GENOMIC DNA]</scope>
    <source>
        <strain evidence="4 6">LMG 18089</strain>
    </source>
</reference>
<dbReference type="EMBL" id="RWHX01000069">
    <property type="protein sequence ID" value="RSK75402.1"/>
    <property type="molecule type" value="Genomic_DNA"/>
</dbReference>
<feature type="chain" id="PRO_5022937683" evidence="2">
    <location>
        <begin position="25"/>
        <end position="145"/>
    </location>
</feature>
<evidence type="ECO:0000313" key="6">
    <source>
        <dbReference type="Proteomes" id="UP000364291"/>
    </source>
</evidence>
<organism evidence="4 6">
    <name type="scientific">Pandoraea apista</name>
    <dbReference type="NCBI Taxonomy" id="93218"/>
    <lineage>
        <taxon>Bacteria</taxon>
        <taxon>Pseudomonadati</taxon>
        <taxon>Pseudomonadota</taxon>
        <taxon>Betaproteobacteria</taxon>
        <taxon>Burkholderiales</taxon>
        <taxon>Burkholderiaceae</taxon>
        <taxon>Pandoraea</taxon>
    </lineage>
</organism>
<sequence length="145" mass="14649">MLSSMLRGWLTAVGSALAASGALAEAPLHASTDHASDLTDAMQQLLLAILLILLVWSGALRGKADRGPQGIVVGGIIGGIAWCVSGLVWLGAIAGIIGLLFTLVDEAPTGWRSADGLGSFDGDYRRDGFGGGGATDAHVTAHSIA</sequence>
<feature type="transmembrane region" description="Helical" evidence="1">
    <location>
        <begin position="71"/>
        <end position="104"/>
    </location>
</feature>
<proteinExistence type="predicted"/>
<keyword evidence="1" id="KW-0472">Membrane</keyword>
<keyword evidence="2" id="KW-0732">Signal</keyword>
<accession>A0A5E5P8Z4</accession>
<keyword evidence="5" id="KW-1185">Reference proteome</keyword>
<keyword evidence="1" id="KW-1133">Transmembrane helix</keyword>
<evidence type="ECO:0000313" key="4">
    <source>
        <dbReference type="EMBL" id="VVG73146.1"/>
    </source>
</evidence>
<protein>
    <submittedName>
        <fullName evidence="4">Uncharacterized protein</fullName>
    </submittedName>
</protein>
<name>A0A5E5P8Z4_9BURK</name>
<evidence type="ECO:0000313" key="3">
    <source>
        <dbReference type="EMBL" id="RSK75402.1"/>
    </source>
</evidence>
<gene>
    <name evidence="3" type="ORF">EJE83_23815</name>
    <name evidence="4" type="ORF">PAP18089_04149</name>
</gene>